<evidence type="ECO:0000313" key="4">
    <source>
        <dbReference type="EMBL" id="NML25193.1"/>
    </source>
</evidence>
<comment type="caution">
    <text evidence="4">The sequence shown here is derived from an EMBL/GenBank/DDBJ whole genome shotgun (WGS) entry which is preliminary data.</text>
</comment>
<evidence type="ECO:0000313" key="5">
    <source>
        <dbReference type="Proteomes" id="UP000580043"/>
    </source>
</evidence>
<dbReference type="EMBL" id="JABBGA010000003">
    <property type="protein sequence ID" value="NML25193.1"/>
    <property type="molecule type" value="Genomic_DNA"/>
</dbReference>
<dbReference type="RefSeq" id="WP_169144834.1">
    <property type="nucleotide sequence ID" value="NZ_JABBGA010000003.1"/>
</dbReference>
<dbReference type="GO" id="GO:0008770">
    <property type="term" value="F:[acyl-carrier-protein] phosphodiesterase activity"/>
    <property type="evidence" value="ECO:0007669"/>
    <property type="project" value="InterPro"/>
</dbReference>
<dbReference type="PIRSF" id="PIRSF011489">
    <property type="entry name" value="DUF479"/>
    <property type="match status" value="1"/>
</dbReference>
<dbReference type="Pfam" id="PF04336">
    <property type="entry name" value="ACP_PD"/>
    <property type="match status" value="1"/>
</dbReference>
<keyword evidence="1" id="KW-0444">Lipid biosynthesis</keyword>
<organism evidence="4 5">
    <name type="scientific">Zoogloea dura</name>
    <dbReference type="NCBI Taxonomy" id="2728840"/>
    <lineage>
        <taxon>Bacteria</taxon>
        <taxon>Pseudomonadati</taxon>
        <taxon>Pseudomonadota</taxon>
        <taxon>Betaproteobacteria</taxon>
        <taxon>Rhodocyclales</taxon>
        <taxon>Zoogloeaceae</taxon>
        <taxon>Zoogloea</taxon>
    </lineage>
</organism>
<accession>A0A848G436</accession>
<proteinExistence type="predicted"/>
<dbReference type="AlphaFoldDB" id="A0A848G436"/>
<keyword evidence="2" id="KW-0378">Hydrolase</keyword>
<sequence>MNFLAHAWLAGPLPTDRIGGVAGDFVKGIIAPPPPELDPALAAGVMLHRRIDSFADGHPAFLRSRARVSEARRRVGGIMIDMFYDHFLARHWVRFGPQPLAAFTAETYTMIEARLGDLPASFTPVFERMVEHDWLSSYREADSVAVALDRMAEFRLRRPNPLAGSGEELRRDYAGFEADFLAFMPDAAAFAAAHRKQRNINGN</sequence>
<dbReference type="InterPro" id="IPR007431">
    <property type="entry name" value="ACP_PD"/>
</dbReference>
<name>A0A848G436_9RHOO</name>
<keyword evidence="5" id="KW-1185">Reference proteome</keyword>
<protein>
    <submittedName>
        <fullName evidence="4">DUF479 domain-containing protein</fullName>
    </submittedName>
</protein>
<dbReference type="Proteomes" id="UP000580043">
    <property type="component" value="Unassembled WGS sequence"/>
</dbReference>
<evidence type="ECO:0000256" key="3">
    <source>
        <dbReference type="ARBA" id="ARBA00023098"/>
    </source>
</evidence>
<dbReference type="GO" id="GO:0006633">
    <property type="term" value="P:fatty acid biosynthetic process"/>
    <property type="evidence" value="ECO:0007669"/>
    <property type="project" value="InterPro"/>
</dbReference>
<evidence type="ECO:0000256" key="2">
    <source>
        <dbReference type="ARBA" id="ARBA00022801"/>
    </source>
</evidence>
<reference evidence="4 5" key="1">
    <citation type="submission" date="2020-04" db="EMBL/GenBank/DDBJ databases">
        <title>Zoogloea sp. G-4-1-14 isolated from soil.</title>
        <authorList>
            <person name="Dahal R.H."/>
        </authorList>
    </citation>
    <scope>NUCLEOTIDE SEQUENCE [LARGE SCALE GENOMIC DNA]</scope>
    <source>
        <strain evidence="4 5">G-4-1-14</strain>
    </source>
</reference>
<keyword evidence="3" id="KW-0443">Lipid metabolism</keyword>
<evidence type="ECO:0000256" key="1">
    <source>
        <dbReference type="ARBA" id="ARBA00022516"/>
    </source>
</evidence>
<gene>
    <name evidence="4" type="ORF">HHL15_05535</name>
</gene>
<dbReference type="PANTHER" id="PTHR38764">
    <property type="entry name" value="ACYL CARRIER PROTEIN PHOSPHODIESTERASE"/>
    <property type="match status" value="1"/>
</dbReference>
<dbReference type="PANTHER" id="PTHR38764:SF1">
    <property type="entry name" value="ACYL CARRIER PROTEIN PHOSPHODIESTERASE"/>
    <property type="match status" value="1"/>
</dbReference>